<feature type="region of interest" description="Disordered" evidence="1">
    <location>
        <begin position="189"/>
        <end position="278"/>
    </location>
</feature>
<gene>
    <name evidence="2" type="ORF">AK812_SmicGene10803</name>
</gene>
<dbReference type="Proteomes" id="UP000186817">
    <property type="component" value="Unassembled WGS sequence"/>
</dbReference>
<proteinExistence type="predicted"/>
<accession>A0A1Q9EEZ1</accession>
<dbReference type="AlphaFoldDB" id="A0A1Q9EEZ1"/>
<feature type="compositionally biased region" description="Pro residues" evidence="1">
    <location>
        <begin position="197"/>
        <end position="212"/>
    </location>
</feature>
<reference evidence="2 3" key="1">
    <citation type="submission" date="2016-02" db="EMBL/GenBank/DDBJ databases">
        <title>Genome analysis of coral dinoflagellate symbionts highlights evolutionary adaptations to a symbiotic lifestyle.</title>
        <authorList>
            <person name="Aranda M."/>
            <person name="Li Y."/>
            <person name="Liew Y.J."/>
            <person name="Baumgarten S."/>
            <person name="Simakov O."/>
            <person name="Wilson M."/>
            <person name="Piel J."/>
            <person name="Ashoor H."/>
            <person name="Bougouffa S."/>
            <person name="Bajic V.B."/>
            <person name="Ryu T."/>
            <person name="Ravasi T."/>
            <person name="Bayer T."/>
            <person name="Micklem G."/>
            <person name="Kim H."/>
            <person name="Bhak J."/>
            <person name="Lajeunesse T.C."/>
            <person name="Voolstra C.R."/>
        </authorList>
    </citation>
    <scope>NUCLEOTIDE SEQUENCE [LARGE SCALE GENOMIC DNA]</scope>
    <source>
        <strain evidence="2 3">CCMP2467</strain>
    </source>
</reference>
<dbReference type="OrthoDB" id="447387at2759"/>
<evidence type="ECO:0000313" key="2">
    <source>
        <dbReference type="EMBL" id="OLQ05961.1"/>
    </source>
</evidence>
<evidence type="ECO:0000313" key="3">
    <source>
        <dbReference type="Proteomes" id="UP000186817"/>
    </source>
</evidence>
<name>A0A1Q9EEZ1_SYMMI</name>
<evidence type="ECO:0000256" key="1">
    <source>
        <dbReference type="SAM" id="MobiDB-lite"/>
    </source>
</evidence>
<sequence>MDQEVLSGNAARRSALSPATCLKQQSHHFRIFQSKTPCQRAPVYWCALQAVTSQVDTGTVEHRLEPIPAHVSSPALQGNYRQKSADSTYGWSRLKVSSREAVEASLGSLHEAAAQCKMVLSHMEFLLEASTQALALQEPSLRNDRRPQSAPSHALQLQKQLAAKVQEARVLVRDSAALAMQCLRSHGARGGYAASAPMPPQPETPQPAPQQPEPQQQESPVAEPPQPEPPQTEMLQAKPAAASRADMPMATVLECKVQDTPSADGDAEPPRTTTNCKPALEQEKPFWSQLGGVHWDEVEVLAAQWSP</sequence>
<protein>
    <submittedName>
        <fullName evidence="2">Uncharacterized protein</fullName>
    </submittedName>
</protein>
<comment type="caution">
    <text evidence="2">The sequence shown here is derived from an EMBL/GenBank/DDBJ whole genome shotgun (WGS) entry which is preliminary data.</text>
</comment>
<organism evidence="2 3">
    <name type="scientific">Symbiodinium microadriaticum</name>
    <name type="common">Dinoflagellate</name>
    <name type="synonym">Zooxanthella microadriatica</name>
    <dbReference type="NCBI Taxonomy" id="2951"/>
    <lineage>
        <taxon>Eukaryota</taxon>
        <taxon>Sar</taxon>
        <taxon>Alveolata</taxon>
        <taxon>Dinophyceae</taxon>
        <taxon>Suessiales</taxon>
        <taxon>Symbiodiniaceae</taxon>
        <taxon>Symbiodinium</taxon>
    </lineage>
</organism>
<keyword evidence="3" id="KW-1185">Reference proteome</keyword>
<dbReference type="EMBL" id="LSRX01000171">
    <property type="protein sequence ID" value="OLQ05961.1"/>
    <property type="molecule type" value="Genomic_DNA"/>
</dbReference>